<sequence>METVKEMISIYDCHPHSCFLYLASILVDEYGQFDNCRPGLVHMLNILCSRSFKLLQGENGFRDHPDTIDDMFRLAISLLAIPMLLLAGVINDEDISIPTGIYFY</sequence>
<dbReference type="AlphaFoldDB" id="A0A183EQE5"/>
<dbReference type="EMBL" id="UYRT01097067">
    <property type="protein sequence ID" value="VDN41117.1"/>
    <property type="molecule type" value="Genomic_DNA"/>
</dbReference>
<dbReference type="InterPro" id="IPR058537">
    <property type="entry name" value="TPR_TNPO3_IPO13_4th"/>
</dbReference>
<dbReference type="Gene3D" id="1.25.10.10">
    <property type="entry name" value="Leucine-rich Repeat Variant"/>
    <property type="match status" value="1"/>
</dbReference>
<reference evidence="4" key="1">
    <citation type="submission" date="2016-06" db="UniProtKB">
        <authorList>
            <consortium name="WormBaseParasite"/>
        </authorList>
    </citation>
    <scope>IDENTIFICATION</scope>
</reference>
<reference evidence="2 3" key="2">
    <citation type="submission" date="2018-11" db="EMBL/GenBank/DDBJ databases">
        <authorList>
            <consortium name="Pathogen Informatics"/>
        </authorList>
    </citation>
    <scope>NUCLEOTIDE SEQUENCE [LARGE SCALE GENOMIC DNA]</scope>
</reference>
<dbReference type="InterPro" id="IPR011989">
    <property type="entry name" value="ARM-like"/>
</dbReference>
<keyword evidence="1" id="KW-0472">Membrane</keyword>
<dbReference type="InterPro" id="IPR051345">
    <property type="entry name" value="Importin_beta-like_NTR"/>
</dbReference>
<organism evidence="4">
    <name type="scientific">Gongylonema pulchrum</name>
    <dbReference type="NCBI Taxonomy" id="637853"/>
    <lineage>
        <taxon>Eukaryota</taxon>
        <taxon>Metazoa</taxon>
        <taxon>Ecdysozoa</taxon>
        <taxon>Nematoda</taxon>
        <taxon>Chromadorea</taxon>
        <taxon>Rhabditida</taxon>
        <taxon>Spirurina</taxon>
        <taxon>Spiruromorpha</taxon>
        <taxon>Spiruroidea</taxon>
        <taxon>Gongylonematidae</taxon>
        <taxon>Gongylonema</taxon>
    </lineage>
</organism>
<evidence type="ECO:0000313" key="3">
    <source>
        <dbReference type="Proteomes" id="UP000271098"/>
    </source>
</evidence>
<gene>
    <name evidence="2" type="ORF">GPUH_LOCUS23186</name>
</gene>
<keyword evidence="3" id="KW-1185">Reference proteome</keyword>
<dbReference type="GO" id="GO:0005737">
    <property type="term" value="C:cytoplasm"/>
    <property type="evidence" value="ECO:0007669"/>
    <property type="project" value="TreeGrafter"/>
</dbReference>
<feature type="transmembrane region" description="Helical" evidence="1">
    <location>
        <begin position="71"/>
        <end position="90"/>
    </location>
</feature>
<keyword evidence="1" id="KW-0812">Transmembrane</keyword>
<dbReference type="Proteomes" id="UP000271098">
    <property type="component" value="Unassembled WGS sequence"/>
</dbReference>
<keyword evidence="1" id="KW-1133">Transmembrane helix</keyword>
<dbReference type="PANTHER" id="PTHR12363:SF42">
    <property type="entry name" value="TRANSPORTIN-3"/>
    <property type="match status" value="1"/>
</dbReference>
<dbReference type="WBParaSite" id="GPUH_0002321501-mRNA-1">
    <property type="protein sequence ID" value="GPUH_0002321501-mRNA-1"/>
    <property type="gene ID" value="GPUH_0002321501"/>
</dbReference>
<evidence type="ECO:0000313" key="4">
    <source>
        <dbReference type="WBParaSite" id="GPUH_0002321501-mRNA-1"/>
    </source>
</evidence>
<proteinExistence type="predicted"/>
<accession>A0A183EQE5</accession>
<evidence type="ECO:0000256" key="1">
    <source>
        <dbReference type="SAM" id="Phobius"/>
    </source>
</evidence>
<protein>
    <submittedName>
        <fullName evidence="4">Rab-GAP TBC domain-containing protein</fullName>
    </submittedName>
</protein>
<name>A0A183EQE5_9BILA</name>
<dbReference type="PANTHER" id="PTHR12363">
    <property type="entry name" value="TRANSPORTIN 3 AND IMPORTIN 13"/>
    <property type="match status" value="1"/>
</dbReference>
<dbReference type="GO" id="GO:0006606">
    <property type="term" value="P:protein import into nucleus"/>
    <property type="evidence" value="ECO:0007669"/>
    <property type="project" value="TreeGrafter"/>
</dbReference>
<evidence type="ECO:0000313" key="2">
    <source>
        <dbReference type="EMBL" id="VDN41117.1"/>
    </source>
</evidence>
<dbReference type="OrthoDB" id="435593at2759"/>
<dbReference type="Pfam" id="PF24139">
    <property type="entry name" value="TPR_TNPO3_IPO13_4th"/>
    <property type="match status" value="1"/>
</dbReference>